<feature type="domain" description="Glycosyl hydrolase family 78 alpha-rhamnosidase N-terminal" evidence="2">
    <location>
        <begin position="40"/>
        <end position="180"/>
    </location>
</feature>
<keyword evidence="3" id="KW-0378">Hydrolase</keyword>
<dbReference type="EMBL" id="KN832874">
    <property type="protein sequence ID" value="KIN02827.1"/>
    <property type="molecule type" value="Genomic_DNA"/>
</dbReference>
<reference evidence="4" key="2">
    <citation type="submission" date="2015-01" db="EMBL/GenBank/DDBJ databases">
        <title>Evolutionary Origins and Diversification of the Mycorrhizal Mutualists.</title>
        <authorList>
            <consortium name="DOE Joint Genome Institute"/>
            <consortium name="Mycorrhizal Genomics Consortium"/>
            <person name="Kohler A."/>
            <person name="Kuo A."/>
            <person name="Nagy L.G."/>
            <person name="Floudas D."/>
            <person name="Copeland A."/>
            <person name="Barry K.W."/>
            <person name="Cichocki N."/>
            <person name="Veneault-Fourrey C."/>
            <person name="LaButti K."/>
            <person name="Lindquist E.A."/>
            <person name="Lipzen A."/>
            <person name="Lundell T."/>
            <person name="Morin E."/>
            <person name="Murat C."/>
            <person name="Riley R."/>
            <person name="Ohm R."/>
            <person name="Sun H."/>
            <person name="Tunlid A."/>
            <person name="Henrissat B."/>
            <person name="Grigoriev I.V."/>
            <person name="Hibbett D.S."/>
            <person name="Martin F."/>
        </authorList>
    </citation>
    <scope>NUCLEOTIDE SEQUENCE [LARGE SCALE GENOMIC DNA]</scope>
    <source>
        <strain evidence="4">Zn</strain>
    </source>
</reference>
<protein>
    <submittedName>
        <fullName evidence="3">Glycoside hydrolase family 78 protein</fullName>
    </submittedName>
</protein>
<dbReference type="OrthoDB" id="10036721at2759"/>
<dbReference type="GO" id="GO:0016787">
    <property type="term" value="F:hydrolase activity"/>
    <property type="evidence" value="ECO:0007669"/>
    <property type="project" value="UniProtKB-KW"/>
</dbReference>
<dbReference type="InterPro" id="IPR049164">
    <property type="entry name" value="Glyco_hydro_78_N"/>
</dbReference>
<dbReference type="PANTHER" id="PTHR34987">
    <property type="entry name" value="C, PUTATIVE (AFU_ORTHOLOGUE AFUA_3G02880)-RELATED"/>
    <property type="match status" value="1"/>
</dbReference>
<dbReference type="InterPro" id="IPR012341">
    <property type="entry name" value="6hp_glycosidase-like_sf"/>
</dbReference>
<evidence type="ECO:0000259" key="2">
    <source>
        <dbReference type="Pfam" id="PF21104"/>
    </source>
</evidence>
<gene>
    <name evidence="3" type="ORF">OIDMADRAFT_160434</name>
</gene>
<dbReference type="Gene3D" id="1.50.10.10">
    <property type="match status" value="1"/>
</dbReference>
<feature type="domain" description="Alpha-L-rhamnosidase six-hairpin glycosidase" evidence="1">
    <location>
        <begin position="197"/>
        <end position="527"/>
    </location>
</feature>
<dbReference type="Pfam" id="PF17389">
    <property type="entry name" value="Bac_rhamnosid6H"/>
    <property type="match status" value="1"/>
</dbReference>
<accession>A0A0C3HKG3</accession>
<reference evidence="3 4" key="1">
    <citation type="submission" date="2014-04" db="EMBL/GenBank/DDBJ databases">
        <authorList>
            <consortium name="DOE Joint Genome Institute"/>
            <person name="Kuo A."/>
            <person name="Martino E."/>
            <person name="Perotto S."/>
            <person name="Kohler A."/>
            <person name="Nagy L.G."/>
            <person name="Floudas D."/>
            <person name="Copeland A."/>
            <person name="Barry K.W."/>
            <person name="Cichocki N."/>
            <person name="Veneault-Fourrey C."/>
            <person name="LaButti K."/>
            <person name="Lindquist E.A."/>
            <person name="Lipzen A."/>
            <person name="Lundell T."/>
            <person name="Morin E."/>
            <person name="Murat C."/>
            <person name="Sun H."/>
            <person name="Tunlid A."/>
            <person name="Henrissat B."/>
            <person name="Grigoriev I.V."/>
            <person name="Hibbett D.S."/>
            <person name="Martin F."/>
            <person name="Nordberg H.P."/>
            <person name="Cantor M.N."/>
            <person name="Hua S.X."/>
        </authorList>
    </citation>
    <scope>NUCLEOTIDE SEQUENCE [LARGE SCALE GENOMIC DNA]</scope>
    <source>
        <strain evidence="3 4">Zn</strain>
    </source>
</reference>
<sequence>MASVPENQRVSQMIETKFNDAFATKASQLQPKIYEWASRPQQVVRFEDSEDGFFGVRPVFAHTIESLPTLLWGKADEFILDFGIHLVGYASFKISGRGVNVDAPVRIRVIFGETPRDVAQELYPCDTWISTSWLPDEVINIDDLPSEFEVSRRHAFRYLRVQILDTSPKFKVSFNDFKVRTVSAASPKTRISNYIFSTSILEAIDKTCIFTLRDCMQSVFEDGPRRDRRLWIGDLRLQALANYYTIRDFNLVKRCLYLFAAVPRSDGSLPACLFDRKSGIIGATDYIVDYDALFGVVVYDYVVASGDTLTGIDLWDTILRSMRVPLAHVSQTGAFQSSATQYWKFLDWSKEHLDTDAGGHGLLLYCCKTINNLAVLLDKPEPFTAMVNRLSSAQALSLFYDNERQRFISGPLRQVSVASAAWLTLSSAFPRDICKTALLNVLSDASSIKPRTPYLFHHLIEALTICGAEEMALSLIIEYWGSMVVDGQADTFWECYDRNNPKASPYGDDCQNNSFCHAWSCTPAYFLRGPLAKWSRAMEKGTISLEELDQQKIGRISKQLVHEKL</sequence>
<dbReference type="HOGENOM" id="CLU_039489_0_0_1"/>
<proteinExistence type="predicted"/>
<evidence type="ECO:0000313" key="4">
    <source>
        <dbReference type="Proteomes" id="UP000054321"/>
    </source>
</evidence>
<dbReference type="Pfam" id="PF21104">
    <property type="entry name" value="Glyco_hydro_78_N"/>
    <property type="match status" value="1"/>
</dbReference>
<evidence type="ECO:0000313" key="3">
    <source>
        <dbReference type="EMBL" id="KIN02827.1"/>
    </source>
</evidence>
<organism evidence="3 4">
    <name type="scientific">Oidiodendron maius (strain Zn)</name>
    <dbReference type="NCBI Taxonomy" id="913774"/>
    <lineage>
        <taxon>Eukaryota</taxon>
        <taxon>Fungi</taxon>
        <taxon>Dikarya</taxon>
        <taxon>Ascomycota</taxon>
        <taxon>Pezizomycotina</taxon>
        <taxon>Leotiomycetes</taxon>
        <taxon>Leotiomycetes incertae sedis</taxon>
        <taxon>Myxotrichaceae</taxon>
        <taxon>Oidiodendron</taxon>
    </lineage>
</organism>
<dbReference type="PANTHER" id="PTHR34987:SF4">
    <property type="entry name" value="ALPHA-L-RHAMNOSIDASE C-TERMINAL DOMAIN-CONTAINING PROTEIN"/>
    <property type="match status" value="1"/>
</dbReference>
<dbReference type="InParanoid" id="A0A0C3HKG3"/>
<name>A0A0C3HKG3_OIDMZ</name>
<dbReference type="Proteomes" id="UP000054321">
    <property type="component" value="Unassembled WGS sequence"/>
</dbReference>
<dbReference type="InterPro" id="IPR035396">
    <property type="entry name" value="Bac_rhamnosid6H"/>
</dbReference>
<keyword evidence="4" id="KW-1185">Reference proteome</keyword>
<dbReference type="GO" id="GO:0005975">
    <property type="term" value="P:carbohydrate metabolic process"/>
    <property type="evidence" value="ECO:0007669"/>
    <property type="project" value="InterPro"/>
</dbReference>
<dbReference type="InterPro" id="IPR008928">
    <property type="entry name" value="6-hairpin_glycosidase_sf"/>
</dbReference>
<evidence type="ECO:0000259" key="1">
    <source>
        <dbReference type="Pfam" id="PF17389"/>
    </source>
</evidence>
<dbReference type="AlphaFoldDB" id="A0A0C3HKG3"/>
<dbReference type="SUPFAM" id="SSF48208">
    <property type="entry name" value="Six-hairpin glycosidases"/>
    <property type="match status" value="1"/>
</dbReference>